<dbReference type="Proteomes" id="UP000467840">
    <property type="component" value="Chromosome 11"/>
</dbReference>
<comment type="caution">
    <text evidence="1">The sequence shown here is derived from an EMBL/GenBank/DDBJ whole genome shotgun (WGS) entry which is preliminary data.</text>
</comment>
<proteinExistence type="predicted"/>
<evidence type="ECO:0008006" key="3">
    <source>
        <dbReference type="Google" id="ProtNLM"/>
    </source>
</evidence>
<evidence type="ECO:0000313" key="1">
    <source>
        <dbReference type="EMBL" id="KAF2323179.1"/>
    </source>
</evidence>
<dbReference type="EMBL" id="JAAGAX010000002">
    <property type="protein sequence ID" value="KAF2323179.1"/>
    <property type="molecule type" value="Genomic_DNA"/>
</dbReference>
<accession>A0A6A6NE81</accession>
<sequence>MNKSKPLIVSFTAHFKLSIDISPKIDEKIEHMSSIPYSSTVGSIMYAIVCTQPNILYTVSVVSRYMSRPRKEHWQAMKWILRYLKGAPFSVYFVKIDKEELSGVVLGIGSRCRGLGEQVNAAFGSSWKEVLSEGQLVEGEIHPGSPTVLITGTFASRAIELLRSSSSSFFLD</sequence>
<dbReference type="AlphaFoldDB" id="A0A6A6NE81"/>
<keyword evidence="2" id="KW-1185">Reference proteome</keyword>
<gene>
    <name evidence="1" type="ORF">GH714_033902</name>
</gene>
<name>A0A6A6NE81_HEVBR</name>
<organism evidence="1 2">
    <name type="scientific">Hevea brasiliensis</name>
    <name type="common">Para rubber tree</name>
    <name type="synonym">Siphonia brasiliensis</name>
    <dbReference type="NCBI Taxonomy" id="3981"/>
    <lineage>
        <taxon>Eukaryota</taxon>
        <taxon>Viridiplantae</taxon>
        <taxon>Streptophyta</taxon>
        <taxon>Embryophyta</taxon>
        <taxon>Tracheophyta</taxon>
        <taxon>Spermatophyta</taxon>
        <taxon>Magnoliopsida</taxon>
        <taxon>eudicotyledons</taxon>
        <taxon>Gunneridae</taxon>
        <taxon>Pentapetalae</taxon>
        <taxon>rosids</taxon>
        <taxon>fabids</taxon>
        <taxon>Malpighiales</taxon>
        <taxon>Euphorbiaceae</taxon>
        <taxon>Crotonoideae</taxon>
        <taxon>Micrandreae</taxon>
        <taxon>Hevea</taxon>
    </lineage>
</organism>
<reference evidence="1 2" key="1">
    <citation type="journal article" date="2020" name="Mol. Plant">
        <title>The Chromosome-Based Rubber Tree Genome Provides New Insights into Spurge Genome Evolution and Rubber Biosynthesis.</title>
        <authorList>
            <person name="Liu J."/>
            <person name="Shi C."/>
            <person name="Shi C.C."/>
            <person name="Li W."/>
            <person name="Zhang Q.J."/>
            <person name="Zhang Y."/>
            <person name="Li K."/>
            <person name="Lu H.F."/>
            <person name="Shi C."/>
            <person name="Zhu S.T."/>
            <person name="Xiao Z.Y."/>
            <person name="Nan H."/>
            <person name="Yue Y."/>
            <person name="Zhu X.G."/>
            <person name="Wu Y."/>
            <person name="Hong X.N."/>
            <person name="Fan G.Y."/>
            <person name="Tong Y."/>
            <person name="Zhang D."/>
            <person name="Mao C.L."/>
            <person name="Liu Y.L."/>
            <person name="Hao S.J."/>
            <person name="Liu W.Q."/>
            <person name="Lv M.Q."/>
            <person name="Zhang H.B."/>
            <person name="Liu Y."/>
            <person name="Hu-Tang G.R."/>
            <person name="Wang J.P."/>
            <person name="Wang J.H."/>
            <person name="Sun Y.H."/>
            <person name="Ni S.B."/>
            <person name="Chen W.B."/>
            <person name="Zhang X.C."/>
            <person name="Jiao Y.N."/>
            <person name="Eichler E.E."/>
            <person name="Li G.H."/>
            <person name="Liu X."/>
            <person name="Gao L.Z."/>
        </authorList>
    </citation>
    <scope>NUCLEOTIDE SEQUENCE [LARGE SCALE GENOMIC DNA]</scope>
    <source>
        <strain evidence="2">cv. GT1</strain>
        <tissue evidence="1">Leaf</tissue>
    </source>
</reference>
<dbReference type="PANTHER" id="PTHR11439">
    <property type="entry name" value="GAG-POL-RELATED RETROTRANSPOSON"/>
    <property type="match status" value="1"/>
</dbReference>
<dbReference type="PANTHER" id="PTHR11439:SF467">
    <property type="entry name" value="INTEGRASE CATALYTIC DOMAIN-CONTAINING PROTEIN"/>
    <property type="match status" value="1"/>
</dbReference>
<protein>
    <recommendedName>
        <fullName evidence="3">Reverse transcriptase Ty1/copia-type domain-containing protein</fullName>
    </recommendedName>
</protein>
<evidence type="ECO:0000313" key="2">
    <source>
        <dbReference type="Proteomes" id="UP000467840"/>
    </source>
</evidence>